<evidence type="ECO:0000256" key="9">
    <source>
        <dbReference type="PROSITE-ProRule" id="PRU00520"/>
    </source>
</evidence>
<dbReference type="SUPFAM" id="SSF55821">
    <property type="entry name" value="YrdC/RibB"/>
    <property type="match status" value="1"/>
</dbReference>
<dbReference type="PATRIC" id="fig|1453497.3.peg.1897"/>
<dbReference type="PROSITE" id="PS00150">
    <property type="entry name" value="ACYLPHOSPHATASE_1"/>
    <property type="match status" value="1"/>
</dbReference>
<evidence type="ECO:0000256" key="3">
    <source>
        <dbReference type="ARBA" id="ARBA00022598"/>
    </source>
</evidence>
<dbReference type="EMBL" id="JFHK01000007">
    <property type="protein sequence ID" value="OAA30669.1"/>
    <property type="molecule type" value="Genomic_DNA"/>
</dbReference>
<evidence type="ECO:0000256" key="6">
    <source>
        <dbReference type="ARBA" id="ARBA00022833"/>
    </source>
</evidence>
<dbReference type="UniPathway" id="UPA00335"/>
<dbReference type="InterPro" id="IPR004421">
    <property type="entry name" value="Carbamoyltransferase_HypF"/>
</dbReference>
<keyword evidence="4" id="KW-0479">Metal-binding</keyword>
<accession>A0A176K192</accession>
<comment type="catalytic activity">
    <reaction evidence="9">
        <text>an acyl phosphate + H2O = a carboxylate + phosphate + H(+)</text>
        <dbReference type="Rhea" id="RHEA:14965"/>
        <dbReference type="ChEBI" id="CHEBI:15377"/>
        <dbReference type="ChEBI" id="CHEBI:15378"/>
        <dbReference type="ChEBI" id="CHEBI:29067"/>
        <dbReference type="ChEBI" id="CHEBI:43474"/>
        <dbReference type="ChEBI" id="CHEBI:59918"/>
        <dbReference type="EC" id="3.6.1.7"/>
    </reaction>
</comment>
<name>A0A176K192_9BACT</name>
<dbReference type="Pfam" id="PF00708">
    <property type="entry name" value="Acylphosphatase"/>
    <property type="match status" value="1"/>
</dbReference>
<evidence type="ECO:0000313" key="12">
    <source>
        <dbReference type="EMBL" id="OAA30669.1"/>
    </source>
</evidence>
<dbReference type="Pfam" id="PF07503">
    <property type="entry name" value="zf-HYPF"/>
    <property type="match status" value="2"/>
</dbReference>
<sequence>MQEYRLKIRGIVQGVGFRPFVARLAKELSLDGYVENCEAGVEIGLFCDEKTLEIFLDRLHAEKPAPSRIIETSIRKIRRENGIHHGFVIKPSKKSGEITALIPPDIALCDDCLREMFDPEDRRYLYPFISCSHCGPRFSIIGSIPYDRPYTTMKDFQMCPECQTEYTCISDRRYHAQTNCCDRCGPHYWLETKEEKQISENVIQKAKELIYKGKILAVKGIGGFHLVCDPCNEKAVKKLRELKERPFKPFALMAKDLETVKEFAEISSQEEELLLSPARPIVLLKKKGDAFRFVAPEIDRIGVMLPYTGIHYLLLQEFPVLVATSGNLSGEMLCAGNSEAREKLSRICDALLLHDRKILNRCDDSVLKVIDGKKVFIRRSRGFVPEVISLPYYSSSKIFCAGADLKAVFGYIKGDLFYPSQYFGDLQFKLNQDQYLLMAERFEKLFDLKPDVVVVDKHPEYFSKLLGEFIAQKKGAKLVECQHHIAHVYSVMAEHGLKNCIGVSFDGTGYGTDGTVWGGEFFLIKGANWKRKGHLRQVLMPGGEKAARFPGLMAESYLHDIGEPLTEDVIKMIGAAEVLTTSAGRLFDAVSSLLDICNYNTYEAEAAMKLESIAISAMPCSIELPFELARRENSWEIDLRNGIEKIIALKRGNGASIEELACAFHKMLSKAVLELCKKIREENGENNVCLSGGVFQNSLLLSMCLKALKESGFMVYVNEHVSPGDEGIALGQGYFYLMNENESG</sequence>
<comment type="pathway">
    <text evidence="1">Protein modification; [NiFe] hydrogenase maturation.</text>
</comment>
<evidence type="ECO:0000256" key="5">
    <source>
        <dbReference type="ARBA" id="ARBA00022771"/>
    </source>
</evidence>
<dbReference type="InterPro" id="IPR055128">
    <property type="entry name" value="HypF_C_2"/>
</dbReference>
<dbReference type="InterPro" id="IPR041440">
    <property type="entry name" value="HypF_C"/>
</dbReference>
<dbReference type="GO" id="GO:0003998">
    <property type="term" value="F:acylphosphatase activity"/>
    <property type="evidence" value="ECO:0007669"/>
    <property type="project" value="UniProtKB-EC"/>
</dbReference>
<feature type="active site" evidence="9">
    <location>
        <position position="18"/>
    </location>
</feature>
<proteinExistence type="inferred from homology"/>
<feature type="domain" description="Acylphosphatase-like" evidence="10">
    <location>
        <begin position="3"/>
        <end position="91"/>
    </location>
</feature>
<keyword evidence="9" id="KW-0378">Hydrolase</keyword>
<dbReference type="GO" id="GO:0016743">
    <property type="term" value="F:carboxyl- or carbamoyltransferase activity"/>
    <property type="evidence" value="ECO:0007669"/>
    <property type="project" value="UniProtKB-UniRule"/>
</dbReference>
<dbReference type="PROSITE" id="PS51160">
    <property type="entry name" value="ACYLPHOSPHATASE_3"/>
    <property type="match status" value="1"/>
</dbReference>
<dbReference type="InterPro" id="IPR017945">
    <property type="entry name" value="DHBP_synth_RibB-like_a/b_dom"/>
</dbReference>
<organism evidence="12 13">
    <name type="scientific">Kosmotoga arenicorallina S304</name>
    <dbReference type="NCBI Taxonomy" id="1453497"/>
    <lineage>
        <taxon>Bacteria</taxon>
        <taxon>Thermotogati</taxon>
        <taxon>Thermotogota</taxon>
        <taxon>Thermotogae</taxon>
        <taxon>Kosmotogales</taxon>
        <taxon>Kosmotogaceae</taxon>
        <taxon>Kosmotoga</taxon>
    </lineage>
</organism>
<feature type="active site" evidence="9">
    <location>
        <position position="36"/>
    </location>
</feature>
<keyword evidence="3" id="KW-0436">Ligase</keyword>
<dbReference type="Pfam" id="PF22521">
    <property type="entry name" value="HypF_C_2"/>
    <property type="match status" value="1"/>
</dbReference>
<dbReference type="InterPro" id="IPR011125">
    <property type="entry name" value="Znf_HypF"/>
</dbReference>
<dbReference type="STRING" id="1453497.AT15_09575"/>
<dbReference type="OrthoDB" id="9808093at2"/>
<keyword evidence="5" id="KW-0863">Zinc-finger</keyword>
<comment type="catalytic activity">
    <reaction evidence="7">
        <text>C-terminal L-cysteinyl-[HypE protein] + carbamoyl phosphate + ATP + H2O = C-terminal S-carboxamide-L-cysteinyl-[HypE protein] + AMP + phosphate + diphosphate + H(+)</text>
        <dbReference type="Rhea" id="RHEA:55636"/>
        <dbReference type="Rhea" id="RHEA-COMP:14247"/>
        <dbReference type="Rhea" id="RHEA-COMP:14392"/>
        <dbReference type="ChEBI" id="CHEBI:15377"/>
        <dbReference type="ChEBI" id="CHEBI:15378"/>
        <dbReference type="ChEBI" id="CHEBI:30616"/>
        <dbReference type="ChEBI" id="CHEBI:33019"/>
        <dbReference type="ChEBI" id="CHEBI:43474"/>
        <dbReference type="ChEBI" id="CHEBI:58228"/>
        <dbReference type="ChEBI" id="CHEBI:76913"/>
        <dbReference type="ChEBI" id="CHEBI:139126"/>
        <dbReference type="ChEBI" id="CHEBI:456215"/>
    </reaction>
</comment>
<dbReference type="GO" id="GO:0016874">
    <property type="term" value="F:ligase activity"/>
    <property type="evidence" value="ECO:0007669"/>
    <property type="project" value="UniProtKB-UniRule"/>
</dbReference>
<keyword evidence="13" id="KW-1185">Reference proteome</keyword>
<evidence type="ECO:0000313" key="13">
    <source>
        <dbReference type="Proteomes" id="UP000077339"/>
    </source>
</evidence>
<evidence type="ECO:0000256" key="7">
    <source>
        <dbReference type="ARBA" id="ARBA00048220"/>
    </source>
</evidence>
<evidence type="ECO:0000259" key="11">
    <source>
        <dbReference type="PROSITE" id="PS51163"/>
    </source>
</evidence>
<dbReference type="RefSeq" id="WP_068347214.1">
    <property type="nucleotide sequence ID" value="NZ_JFHK01000007.1"/>
</dbReference>
<dbReference type="PANTHER" id="PTHR42959">
    <property type="entry name" value="CARBAMOYLTRANSFERASE"/>
    <property type="match status" value="1"/>
</dbReference>
<gene>
    <name evidence="12" type="ORF">AT15_09575</name>
</gene>
<dbReference type="Gene3D" id="3.90.870.50">
    <property type="match status" value="1"/>
</dbReference>
<keyword evidence="6" id="KW-0862">Zinc</keyword>
<dbReference type="GO" id="GO:0008270">
    <property type="term" value="F:zinc ion binding"/>
    <property type="evidence" value="ECO:0007669"/>
    <property type="project" value="UniProtKB-KW"/>
</dbReference>
<evidence type="ECO:0000256" key="8">
    <source>
        <dbReference type="PIRNR" id="PIRNR006256"/>
    </source>
</evidence>
<dbReference type="GO" id="GO:0051604">
    <property type="term" value="P:protein maturation"/>
    <property type="evidence" value="ECO:0007669"/>
    <property type="project" value="TreeGrafter"/>
</dbReference>
<dbReference type="SUPFAM" id="SSF54975">
    <property type="entry name" value="Acylphosphatase/BLUF domain-like"/>
    <property type="match status" value="1"/>
</dbReference>
<evidence type="ECO:0000259" key="10">
    <source>
        <dbReference type="PROSITE" id="PS51160"/>
    </source>
</evidence>
<evidence type="ECO:0000256" key="2">
    <source>
        <dbReference type="ARBA" id="ARBA00008097"/>
    </source>
</evidence>
<dbReference type="InterPro" id="IPR051060">
    <property type="entry name" value="Carbamoyltrans_HypF-like"/>
</dbReference>
<dbReference type="NCBIfam" id="TIGR00143">
    <property type="entry name" value="hypF"/>
    <property type="match status" value="1"/>
</dbReference>
<comment type="caution">
    <text evidence="12">The sequence shown here is derived from an EMBL/GenBank/DDBJ whole genome shotgun (WGS) entry which is preliminary data.</text>
</comment>
<dbReference type="PIRSF" id="PIRSF006256">
    <property type="entry name" value="CMPcnvr_hdrg_mat"/>
    <property type="match status" value="1"/>
</dbReference>
<dbReference type="EC" id="6.2.-.-" evidence="8"/>
<dbReference type="PROSITE" id="PS51163">
    <property type="entry name" value="YRDC"/>
    <property type="match status" value="1"/>
</dbReference>
<dbReference type="InterPro" id="IPR017968">
    <property type="entry name" value="Acylphosphatase_CS"/>
</dbReference>
<protein>
    <recommendedName>
        <fullName evidence="8">Carbamoyltransferase</fullName>
        <ecNumber evidence="8">6.2.-.-</ecNumber>
    </recommendedName>
</protein>
<dbReference type="InterPro" id="IPR006070">
    <property type="entry name" value="Sua5-like_dom"/>
</dbReference>
<dbReference type="GO" id="GO:0003725">
    <property type="term" value="F:double-stranded RNA binding"/>
    <property type="evidence" value="ECO:0007669"/>
    <property type="project" value="InterPro"/>
</dbReference>
<dbReference type="SUPFAM" id="SSF53067">
    <property type="entry name" value="Actin-like ATPase domain"/>
    <property type="match status" value="1"/>
</dbReference>
<comment type="similarity">
    <text evidence="2 8">Belongs to the carbamoyltransferase HypF family.</text>
</comment>
<dbReference type="InterPro" id="IPR001792">
    <property type="entry name" value="Acylphosphatase-like_dom"/>
</dbReference>
<dbReference type="Gene3D" id="3.30.110.120">
    <property type="match status" value="1"/>
</dbReference>
<dbReference type="Proteomes" id="UP000077339">
    <property type="component" value="Unassembled WGS sequence"/>
</dbReference>
<dbReference type="Pfam" id="PF17788">
    <property type="entry name" value="HypF_C"/>
    <property type="match status" value="1"/>
</dbReference>
<dbReference type="Gene3D" id="3.30.420.40">
    <property type="match status" value="1"/>
</dbReference>
<feature type="domain" description="YrdC-like" evidence="11">
    <location>
        <begin position="200"/>
        <end position="382"/>
    </location>
</feature>
<dbReference type="PANTHER" id="PTHR42959:SF1">
    <property type="entry name" value="CARBAMOYLTRANSFERASE HYPF"/>
    <property type="match status" value="1"/>
</dbReference>
<dbReference type="InterPro" id="IPR036046">
    <property type="entry name" value="Acylphosphatase-like_dom_sf"/>
</dbReference>
<dbReference type="InterPro" id="IPR043129">
    <property type="entry name" value="ATPase_NBD"/>
</dbReference>
<dbReference type="Gene3D" id="3.30.420.360">
    <property type="match status" value="1"/>
</dbReference>
<dbReference type="AlphaFoldDB" id="A0A176K192"/>
<evidence type="ECO:0000256" key="4">
    <source>
        <dbReference type="ARBA" id="ARBA00022723"/>
    </source>
</evidence>
<reference evidence="12 13" key="1">
    <citation type="submission" date="2014-02" db="EMBL/GenBank/DDBJ databases">
        <title>Kosmotoga genome sequencing.</title>
        <authorList>
            <person name="Pollo S.M."/>
            <person name="Charchuk R."/>
            <person name="Nesbo C.L."/>
        </authorList>
    </citation>
    <scope>NUCLEOTIDE SEQUENCE [LARGE SCALE GENOMIC DNA]</scope>
    <source>
        <strain evidence="12 13">S304</strain>
    </source>
</reference>
<evidence type="ECO:0000256" key="1">
    <source>
        <dbReference type="ARBA" id="ARBA00004711"/>
    </source>
</evidence>
<dbReference type="Pfam" id="PF01300">
    <property type="entry name" value="Sua5_yciO_yrdC"/>
    <property type="match status" value="1"/>
</dbReference>